<feature type="region of interest" description="Disordered" evidence="1">
    <location>
        <begin position="65"/>
        <end position="88"/>
    </location>
</feature>
<feature type="region of interest" description="Disordered" evidence="1">
    <location>
        <begin position="1"/>
        <end position="22"/>
    </location>
</feature>
<organism evidence="3 4">
    <name type="scientific">Dendrothele bispora (strain CBS 962.96)</name>
    <dbReference type="NCBI Taxonomy" id="1314807"/>
    <lineage>
        <taxon>Eukaryota</taxon>
        <taxon>Fungi</taxon>
        <taxon>Dikarya</taxon>
        <taxon>Basidiomycota</taxon>
        <taxon>Agaricomycotina</taxon>
        <taxon>Agaricomycetes</taxon>
        <taxon>Agaricomycetidae</taxon>
        <taxon>Agaricales</taxon>
        <taxon>Agaricales incertae sedis</taxon>
        <taxon>Dendrothele</taxon>
    </lineage>
</organism>
<keyword evidence="2" id="KW-0472">Membrane</keyword>
<feature type="compositionally biased region" description="Low complexity" evidence="1">
    <location>
        <begin position="294"/>
        <end position="306"/>
    </location>
</feature>
<evidence type="ECO:0000256" key="2">
    <source>
        <dbReference type="SAM" id="Phobius"/>
    </source>
</evidence>
<evidence type="ECO:0000313" key="3">
    <source>
        <dbReference type="EMBL" id="THU89963.1"/>
    </source>
</evidence>
<keyword evidence="2" id="KW-1133">Transmembrane helix</keyword>
<gene>
    <name evidence="3" type="ORF">K435DRAFT_276468</name>
</gene>
<dbReference type="OrthoDB" id="10689987at2759"/>
<evidence type="ECO:0000313" key="4">
    <source>
        <dbReference type="Proteomes" id="UP000297245"/>
    </source>
</evidence>
<accession>A0A4S8LLZ2</accession>
<reference evidence="3 4" key="1">
    <citation type="journal article" date="2019" name="Nat. Ecol. Evol.">
        <title>Megaphylogeny resolves global patterns of mushroom evolution.</title>
        <authorList>
            <person name="Varga T."/>
            <person name="Krizsan K."/>
            <person name="Foldi C."/>
            <person name="Dima B."/>
            <person name="Sanchez-Garcia M."/>
            <person name="Sanchez-Ramirez S."/>
            <person name="Szollosi G.J."/>
            <person name="Szarkandi J.G."/>
            <person name="Papp V."/>
            <person name="Albert L."/>
            <person name="Andreopoulos W."/>
            <person name="Angelini C."/>
            <person name="Antonin V."/>
            <person name="Barry K.W."/>
            <person name="Bougher N.L."/>
            <person name="Buchanan P."/>
            <person name="Buyck B."/>
            <person name="Bense V."/>
            <person name="Catcheside P."/>
            <person name="Chovatia M."/>
            <person name="Cooper J."/>
            <person name="Damon W."/>
            <person name="Desjardin D."/>
            <person name="Finy P."/>
            <person name="Geml J."/>
            <person name="Haridas S."/>
            <person name="Hughes K."/>
            <person name="Justo A."/>
            <person name="Karasinski D."/>
            <person name="Kautmanova I."/>
            <person name="Kiss B."/>
            <person name="Kocsube S."/>
            <person name="Kotiranta H."/>
            <person name="LaButti K.M."/>
            <person name="Lechner B.E."/>
            <person name="Liimatainen K."/>
            <person name="Lipzen A."/>
            <person name="Lukacs Z."/>
            <person name="Mihaltcheva S."/>
            <person name="Morgado L.N."/>
            <person name="Niskanen T."/>
            <person name="Noordeloos M.E."/>
            <person name="Ohm R.A."/>
            <person name="Ortiz-Santana B."/>
            <person name="Ovrebo C."/>
            <person name="Racz N."/>
            <person name="Riley R."/>
            <person name="Savchenko A."/>
            <person name="Shiryaev A."/>
            <person name="Soop K."/>
            <person name="Spirin V."/>
            <person name="Szebenyi C."/>
            <person name="Tomsovsky M."/>
            <person name="Tulloss R.E."/>
            <person name="Uehling J."/>
            <person name="Grigoriev I.V."/>
            <person name="Vagvolgyi C."/>
            <person name="Papp T."/>
            <person name="Martin F.M."/>
            <person name="Miettinen O."/>
            <person name="Hibbett D.S."/>
            <person name="Nagy L.G."/>
        </authorList>
    </citation>
    <scope>NUCLEOTIDE SEQUENCE [LARGE SCALE GENOMIC DNA]</scope>
    <source>
        <strain evidence="3 4">CBS 962.96</strain>
    </source>
</reference>
<proteinExistence type="predicted"/>
<keyword evidence="4" id="KW-1185">Reference proteome</keyword>
<dbReference type="EMBL" id="ML179351">
    <property type="protein sequence ID" value="THU89963.1"/>
    <property type="molecule type" value="Genomic_DNA"/>
</dbReference>
<feature type="transmembrane region" description="Helical" evidence="2">
    <location>
        <begin position="29"/>
        <end position="51"/>
    </location>
</feature>
<protein>
    <submittedName>
        <fullName evidence="3">Uncharacterized protein</fullName>
    </submittedName>
</protein>
<keyword evidence="2" id="KW-0812">Transmembrane</keyword>
<name>A0A4S8LLZ2_DENBC</name>
<dbReference type="AlphaFoldDB" id="A0A4S8LLZ2"/>
<feature type="compositionally biased region" description="Basic and acidic residues" evidence="1">
    <location>
        <begin position="233"/>
        <end position="247"/>
    </location>
</feature>
<evidence type="ECO:0000256" key="1">
    <source>
        <dbReference type="SAM" id="MobiDB-lite"/>
    </source>
</evidence>
<sequence length="328" mass="36367">MSPSLAPRYNATSHAHSHHNPPQPSLHGVWAILSLAFVVCTISAVLFYALYSCCHSAKHSELPRKNGYRARNKSKTRSRVTAQNSDFTPFDTISEKSWISYLIGEPPDTKQESLESHFQLSSDSSYSLDITSSPLAVTYPMRSSDYGEPISPLPPSYQPLDNSTTLSFDRNNIPFITPQRRIDPKLGPIQSSFENSSTISCVYSPHITTDPFHSKPIQHKTLPKTVTSAHAASDSKENAPCDHHDSSLTEIDLSSPVKSSNAKRKPSFRPSSSPSKKKVATRQRQESSHSSSCRTTRNNAETTAETYTRQVRSESESSTKLLAFLVPR</sequence>
<feature type="compositionally biased region" description="Basic residues" evidence="1">
    <location>
        <begin position="66"/>
        <end position="78"/>
    </location>
</feature>
<dbReference type="Proteomes" id="UP000297245">
    <property type="component" value="Unassembled WGS sequence"/>
</dbReference>
<feature type="region of interest" description="Disordered" evidence="1">
    <location>
        <begin position="222"/>
        <end position="321"/>
    </location>
</feature>